<evidence type="ECO:0000313" key="2">
    <source>
        <dbReference type="EMBL" id="KAL1498667.1"/>
    </source>
</evidence>
<reference evidence="2 3" key="1">
    <citation type="journal article" date="2024" name="Science">
        <title>Giant polyketide synthase enzymes in the biosynthesis of giant marine polyether toxins.</title>
        <authorList>
            <person name="Fallon T.R."/>
            <person name="Shende V.V."/>
            <person name="Wierzbicki I.H."/>
            <person name="Pendleton A.L."/>
            <person name="Watervoot N.F."/>
            <person name="Auber R.P."/>
            <person name="Gonzalez D.J."/>
            <person name="Wisecaver J.H."/>
            <person name="Moore B.S."/>
        </authorList>
    </citation>
    <scope>NUCLEOTIDE SEQUENCE [LARGE SCALE GENOMIC DNA]</scope>
    <source>
        <strain evidence="2 3">12B1</strain>
    </source>
</reference>
<dbReference type="Proteomes" id="UP001515480">
    <property type="component" value="Unassembled WGS sequence"/>
</dbReference>
<sequence length="266" mass="28788">MAGVAAGVKIRRDGESAGSLISGGATAAPTAPRHHAPDGRPLGGDSSANTRRQHSNAPLCVDATALRARAEPPHAALPREAVPRDPIRRPHRHEALADDYQAHVEDVAFAKLHATLARLERRAEREHAMYAGAAGWHRDERGDASHRRRMRSPSPLPAGRCNGERVAELLQQRAPPAARPRSTPPGRPVCASAPADASPRPRPQRQDSPRASPREPVAPRCFVPPLNLSRAASSRDLGRVRQESPGRRQFASVAQRPWSPQASRRP</sequence>
<name>A0AB34IGW2_PRYPA</name>
<feature type="region of interest" description="Disordered" evidence="1">
    <location>
        <begin position="1"/>
        <end position="98"/>
    </location>
</feature>
<dbReference type="EMBL" id="JBGBPQ010000027">
    <property type="protein sequence ID" value="KAL1498667.1"/>
    <property type="molecule type" value="Genomic_DNA"/>
</dbReference>
<feature type="compositionally biased region" description="Basic and acidic residues" evidence="1">
    <location>
        <begin position="236"/>
        <end position="246"/>
    </location>
</feature>
<dbReference type="AlphaFoldDB" id="A0AB34IGW2"/>
<feature type="region of interest" description="Disordered" evidence="1">
    <location>
        <begin position="138"/>
        <end position="266"/>
    </location>
</feature>
<protein>
    <submittedName>
        <fullName evidence="2">Uncharacterized protein</fullName>
    </submittedName>
</protein>
<keyword evidence="3" id="KW-1185">Reference proteome</keyword>
<feature type="compositionally biased region" description="Basic and acidic residues" evidence="1">
    <location>
        <begin position="81"/>
        <end position="98"/>
    </location>
</feature>
<comment type="caution">
    <text evidence="2">The sequence shown here is derived from an EMBL/GenBank/DDBJ whole genome shotgun (WGS) entry which is preliminary data.</text>
</comment>
<organism evidence="2 3">
    <name type="scientific">Prymnesium parvum</name>
    <name type="common">Toxic golden alga</name>
    <dbReference type="NCBI Taxonomy" id="97485"/>
    <lineage>
        <taxon>Eukaryota</taxon>
        <taxon>Haptista</taxon>
        <taxon>Haptophyta</taxon>
        <taxon>Prymnesiophyceae</taxon>
        <taxon>Prymnesiales</taxon>
        <taxon>Prymnesiaceae</taxon>
        <taxon>Prymnesium</taxon>
    </lineage>
</organism>
<gene>
    <name evidence="2" type="ORF">AB1Y20_013980</name>
</gene>
<accession>A0AB34IGW2</accession>
<evidence type="ECO:0000313" key="3">
    <source>
        <dbReference type="Proteomes" id="UP001515480"/>
    </source>
</evidence>
<evidence type="ECO:0000256" key="1">
    <source>
        <dbReference type="SAM" id="MobiDB-lite"/>
    </source>
</evidence>
<proteinExistence type="predicted"/>